<dbReference type="PANTHER" id="PTHR33531">
    <property type="entry name" value="RUBRERYTHRIN SUBFAMILY"/>
    <property type="match status" value="1"/>
</dbReference>
<dbReference type="AlphaFoldDB" id="A0A0Q2UPR6"/>
<dbReference type="Proteomes" id="UP000250136">
    <property type="component" value="Chromosome"/>
</dbReference>
<keyword evidence="1" id="KW-1133">Transmembrane helix</keyword>
<dbReference type="OrthoDB" id="85946at2157"/>
<feature type="transmembrane region" description="Helical" evidence="1">
    <location>
        <begin position="34"/>
        <end position="53"/>
    </location>
</feature>
<reference evidence="5" key="3">
    <citation type="submission" date="2016-10" db="EMBL/GenBank/DDBJ databases">
        <authorList>
            <person name="de Groot N.N."/>
        </authorList>
    </citation>
    <scope>NUCLEOTIDE SEQUENCE [LARGE SCALE GENOMIC DNA]</scope>
    <source>
        <strain evidence="5">OGL-20</strain>
    </source>
</reference>
<keyword evidence="1" id="KW-0472">Membrane</keyword>
<dbReference type="EMBL" id="FOIW01000002">
    <property type="protein sequence ID" value="SEW08619.1"/>
    <property type="molecule type" value="Genomic_DNA"/>
</dbReference>
<evidence type="ECO:0000313" key="7">
    <source>
        <dbReference type="Proteomes" id="UP000182125"/>
    </source>
</evidence>
<dbReference type="GeneID" id="33333550"/>
<feature type="transmembrane region" description="Helical" evidence="1">
    <location>
        <begin position="182"/>
        <end position="206"/>
    </location>
</feature>
<dbReference type="PATRIC" id="fig|277988.4.peg.762"/>
<evidence type="ECO:0000313" key="4">
    <source>
        <dbReference type="EMBL" id="KQH82696.1"/>
    </source>
</evidence>
<keyword evidence="8" id="KW-1185">Reference proteome</keyword>
<evidence type="ECO:0000313" key="6">
    <source>
        <dbReference type="Proteomes" id="UP000051862"/>
    </source>
</evidence>
<evidence type="ECO:0000313" key="3">
    <source>
        <dbReference type="EMBL" id="ASJ12087.1"/>
    </source>
</evidence>
<dbReference type="Proteomes" id="UP000051862">
    <property type="component" value="Unassembled WGS sequence"/>
</dbReference>
<dbReference type="Pfam" id="PF05763">
    <property type="entry name" value="DUF835"/>
    <property type="match status" value="1"/>
</dbReference>
<accession>A0A0Q2UPR6</accession>
<feature type="transmembrane region" description="Helical" evidence="1">
    <location>
        <begin position="6"/>
        <end position="27"/>
    </location>
</feature>
<dbReference type="EMBL" id="CP015105">
    <property type="protein sequence ID" value="ASJ12087.1"/>
    <property type="molecule type" value="Genomic_DNA"/>
</dbReference>
<feature type="transmembrane region" description="Helical" evidence="1">
    <location>
        <begin position="97"/>
        <end position="116"/>
    </location>
</feature>
<evidence type="ECO:0000259" key="2">
    <source>
        <dbReference type="Pfam" id="PF05763"/>
    </source>
</evidence>
<evidence type="ECO:0000313" key="8">
    <source>
        <dbReference type="Proteomes" id="UP000250136"/>
    </source>
</evidence>
<evidence type="ECO:0000313" key="5">
    <source>
        <dbReference type="EMBL" id="SEW08619.1"/>
    </source>
</evidence>
<dbReference type="KEGG" id="ttd:A3L14_03970"/>
<name>A0A0Q2UPR6_9EURY</name>
<evidence type="ECO:0000256" key="1">
    <source>
        <dbReference type="SAM" id="Phobius"/>
    </source>
</evidence>
<feature type="transmembrane region" description="Helical" evidence="1">
    <location>
        <begin position="128"/>
        <end position="146"/>
    </location>
</feature>
<gene>
    <name evidence="3" type="ORF">A3L14_03970</name>
    <name evidence="4" type="ORF">AMR53_03595</name>
    <name evidence="5" type="ORF">SAMN05216170_1476</name>
</gene>
<feature type="transmembrane region" description="Helical" evidence="1">
    <location>
        <begin position="65"/>
        <end position="85"/>
    </location>
</feature>
<reference evidence="4 6" key="1">
    <citation type="submission" date="2015-08" db="EMBL/GenBank/DDBJ databases">
        <title>Thermococcus thioreducens DSM 14981 genome sequencing.</title>
        <authorList>
            <person name="Hong S.-J."/>
            <person name="Kim M.-C."/>
            <person name="Shin J.-H."/>
        </authorList>
    </citation>
    <scope>NUCLEOTIDE SEQUENCE [LARGE SCALE GENOMIC DNA]</scope>
    <source>
        <strain evidence="4 6">DSM 14981</strain>
    </source>
</reference>
<reference evidence="3 8" key="2">
    <citation type="submission" date="2016-04" db="EMBL/GenBank/DDBJ databases">
        <title>Complete genome sequence of Thermococcus thioreducens type strain OGL-20P.</title>
        <authorList>
            <person name="Oger P.M."/>
        </authorList>
    </citation>
    <scope>NUCLEOTIDE SEQUENCE [LARGE SCALE GENOMIC DNA]</scope>
    <source>
        <strain evidence="3 8">OGL-20P</strain>
    </source>
</reference>
<dbReference type="RefSeq" id="WP_055428967.1">
    <property type="nucleotide sequence ID" value="NZ_CP015105.1"/>
</dbReference>
<keyword evidence="1" id="KW-0812">Transmembrane</keyword>
<dbReference type="EMBL" id="LIXN01000006">
    <property type="protein sequence ID" value="KQH82696.1"/>
    <property type="molecule type" value="Genomic_DNA"/>
</dbReference>
<dbReference type="Proteomes" id="UP000182125">
    <property type="component" value="Unassembled WGS sequence"/>
</dbReference>
<reference evidence="7" key="4">
    <citation type="submission" date="2016-10" db="EMBL/GenBank/DDBJ databases">
        <authorList>
            <person name="Varghese N."/>
            <person name="Submissions S."/>
        </authorList>
    </citation>
    <scope>NUCLEOTIDE SEQUENCE [LARGE SCALE GENOMIC DNA]</scope>
    <source>
        <strain evidence="7">OGL-20</strain>
    </source>
</reference>
<dbReference type="PANTHER" id="PTHR33531:SF7">
    <property type="entry name" value="HYPOTHETICAL MEMBRANE PROTEIN, CONSERVED"/>
    <property type="match status" value="1"/>
</dbReference>
<sequence>MNLEAAVPYVNFFSRWVLFIAVAYKAYQTRDKGWVLLSTAFFINALDVESYIFRPLGIHMAHEAYRVASQIPNFFIATLLLWGAIHLKYATSKLKHVVLISVFLAASYVWLFLLAANVFNDNFVVETVFPAFAYSFALIYFSRILIEKEISTRSIDSLFPWGLILLGLLNFTYPVVRNVEWLAPSAFFLGAVFRLVAAVGAFKFVFIPFPPAETQPPSSKTPHPGAFVYPSKEKVSEKFGNIKALPNLIVITREELDSIRGKLHPSALVFWVTRVIEGEIHKFPEIYAISPTKIDILTDLIAKAVESGYRVLYIDAVEYLIIENGFENTLKFLLNVKDRLLVANGTIILVVDPEALDPLQRRILEREFPGE</sequence>
<dbReference type="CDD" id="cd01983">
    <property type="entry name" value="SIMIBI"/>
    <property type="match status" value="1"/>
</dbReference>
<dbReference type="InterPro" id="IPR008553">
    <property type="entry name" value="DUF835"/>
</dbReference>
<dbReference type="STRING" id="277988.SAMN05216170_1476"/>
<organism evidence="4 6">
    <name type="scientific">Thermococcus thioreducens</name>
    <dbReference type="NCBI Taxonomy" id="277988"/>
    <lineage>
        <taxon>Archaea</taxon>
        <taxon>Methanobacteriati</taxon>
        <taxon>Methanobacteriota</taxon>
        <taxon>Thermococci</taxon>
        <taxon>Thermococcales</taxon>
        <taxon>Thermococcaceae</taxon>
        <taxon>Thermococcus</taxon>
    </lineage>
</organism>
<feature type="domain" description="DUF835" evidence="2">
    <location>
        <begin position="232"/>
        <end position="368"/>
    </location>
</feature>
<feature type="transmembrane region" description="Helical" evidence="1">
    <location>
        <begin position="158"/>
        <end position="176"/>
    </location>
</feature>
<protein>
    <recommendedName>
        <fullName evidence="2">DUF835 domain-containing protein</fullName>
    </recommendedName>
</protein>
<proteinExistence type="predicted"/>